<evidence type="ECO:0000313" key="3">
    <source>
        <dbReference type="Proteomes" id="UP000326091"/>
    </source>
</evidence>
<dbReference type="Proteomes" id="UP000433382">
    <property type="component" value="Unassembled WGS sequence"/>
</dbReference>
<dbReference type="AlphaFoldDB" id="A0A174TBI9"/>
<dbReference type="EMBL" id="WCZM01000023">
    <property type="protein sequence ID" value="KAB3567508.1"/>
    <property type="molecule type" value="Genomic_DNA"/>
</dbReference>
<dbReference type="EMBL" id="CP043529">
    <property type="protein sequence ID" value="QEW36804.1"/>
    <property type="molecule type" value="Genomic_DNA"/>
</dbReference>
<name>A0A174TBI9_PHOVU</name>
<reference evidence="2 3" key="2">
    <citation type="submission" date="2019-09" db="EMBL/GenBank/DDBJ databases">
        <title>Commensal-derived Metabolites Govern Vibrio cholerae Pathogenesis in Host.</title>
        <authorList>
            <person name="Yoon S.S."/>
            <person name="Yoon M.Y."/>
        </authorList>
    </citation>
    <scope>NUCLEOTIDE SEQUENCE [LARGE SCALE GENOMIC DNA]</scope>
    <source>
        <strain evidence="2 3">VIC01</strain>
    </source>
</reference>
<dbReference type="Proteomes" id="UP000326091">
    <property type="component" value="Chromosome"/>
</dbReference>
<reference evidence="1 4" key="1">
    <citation type="journal article" date="2019" name="Nat. Med.">
        <title>A library of human gut bacterial isolates paired with longitudinal multiomics data enables mechanistic microbiome research.</title>
        <authorList>
            <person name="Poyet M."/>
            <person name="Groussin M."/>
            <person name="Gibbons S.M."/>
            <person name="Avila-Pacheco J."/>
            <person name="Jiang X."/>
            <person name="Kearney S.M."/>
            <person name="Perrotta A.R."/>
            <person name="Berdy B."/>
            <person name="Zhao S."/>
            <person name="Lieberman T.D."/>
            <person name="Swanson P.K."/>
            <person name="Smith M."/>
            <person name="Roesemann S."/>
            <person name="Alexander J.E."/>
            <person name="Rich S.A."/>
            <person name="Livny J."/>
            <person name="Vlamakis H."/>
            <person name="Clish C."/>
            <person name="Bullock K."/>
            <person name="Deik A."/>
            <person name="Scott J."/>
            <person name="Pierce K.A."/>
            <person name="Xavier R.J."/>
            <person name="Alm E.J."/>
        </authorList>
    </citation>
    <scope>NUCLEOTIDE SEQUENCE [LARGE SCALE GENOMIC DNA]</scope>
    <source>
        <strain evidence="1 4">BIOML-A73</strain>
    </source>
</reference>
<evidence type="ECO:0000313" key="4">
    <source>
        <dbReference type="Proteomes" id="UP000433382"/>
    </source>
</evidence>
<accession>A0A174TBI9</accession>
<dbReference type="RefSeq" id="WP_005847521.1">
    <property type="nucleotide sequence ID" value="NZ_CACRTA010000025.1"/>
</dbReference>
<sequence length="434" mass="47946">MIASQFADLSKRIFPKLQNIVEKERGERNGAKKRTYLHKTMLRKVYSADQKWTSASVDTTYVRADTVSMNSPLPIKKRDSLAHASGTLPKQGISRVMEESDINTINIMKAQGAKWTQIASKLTEDPLFCSIGLDESNEANFLTALCEGVVAVEDLTNVGTALRVNFGYLPKNGFGVTTPGEITLDDIERVLAAADGDGNSISVICIALSTYKKLRQTQGAKELAATYRGQIFDSDTSLPTPTSSLFDEAFADQYNGVRFLKIDRSIIYEKNGVRKAYKPWNANRLVYLTTENVGSLVWGTLAEKTSPVEGVVYTTVDEMKLISRFRTANPLVETTAGQMLALTVIEGVDQIYYQDITDAQTVDAEKEAQDSTDVKVTIWGDTYKKTEFVQELNKITGGKLTAKSADEKIIARVNELNDEDEATLKATVESHKSE</sequence>
<evidence type="ECO:0000313" key="1">
    <source>
        <dbReference type="EMBL" id="KAB3567508.1"/>
    </source>
</evidence>
<protein>
    <submittedName>
        <fullName evidence="1">Uncharacterized protein</fullName>
    </submittedName>
</protein>
<organism evidence="1 4">
    <name type="scientific">Phocaeicola vulgatus</name>
    <name type="common">Bacteroides vulgatus</name>
    <dbReference type="NCBI Taxonomy" id="821"/>
    <lineage>
        <taxon>Bacteria</taxon>
        <taxon>Pseudomonadati</taxon>
        <taxon>Bacteroidota</taxon>
        <taxon>Bacteroidia</taxon>
        <taxon>Bacteroidales</taxon>
        <taxon>Bacteroidaceae</taxon>
        <taxon>Phocaeicola</taxon>
    </lineage>
</organism>
<proteinExistence type="predicted"/>
<evidence type="ECO:0000313" key="2">
    <source>
        <dbReference type="EMBL" id="QEW36804.1"/>
    </source>
</evidence>
<gene>
    <name evidence="1" type="ORF">GAY01_15515</name>
    <name evidence="2" type="ORF">VIC01_02366</name>
</gene>